<dbReference type="Gene3D" id="1.25.40.20">
    <property type="entry name" value="Ankyrin repeat-containing domain"/>
    <property type="match status" value="3"/>
</dbReference>
<evidence type="ECO:0008006" key="6">
    <source>
        <dbReference type="Google" id="ProtNLM"/>
    </source>
</evidence>
<keyword evidence="1" id="KW-0677">Repeat</keyword>
<dbReference type="PROSITE" id="PS50297">
    <property type="entry name" value="ANK_REP_REGION"/>
    <property type="match status" value="5"/>
</dbReference>
<comment type="caution">
    <text evidence="4">The sequence shown here is derived from an EMBL/GenBank/DDBJ whole genome shotgun (WGS) entry which is preliminary data.</text>
</comment>
<feature type="repeat" description="ANK" evidence="3">
    <location>
        <begin position="42"/>
        <end position="74"/>
    </location>
</feature>
<dbReference type="Proteomes" id="UP000764110">
    <property type="component" value="Unassembled WGS sequence"/>
</dbReference>
<dbReference type="PANTHER" id="PTHR24193">
    <property type="entry name" value="ANKYRIN REPEAT PROTEIN"/>
    <property type="match status" value="1"/>
</dbReference>
<feature type="repeat" description="ANK" evidence="3">
    <location>
        <begin position="240"/>
        <end position="272"/>
    </location>
</feature>
<evidence type="ECO:0000256" key="3">
    <source>
        <dbReference type="PROSITE-ProRule" id="PRU00023"/>
    </source>
</evidence>
<protein>
    <recommendedName>
        <fullName evidence="6">Ankyrin repeat protein</fullName>
    </recommendedName>
</protein>
<feature type="repeat" description="ANK" evidence="3">
    <location>
        <begin position="325"/>
        <end position="357"/>
    </location>
</feature>
<dbReference type="Pfam" id="PF12796">
    <property type="entry name" value="Ank_2"/>
    <property type="match status" value="3"/>
</dbReference>
<reference evidence="4 5" key="1">
    <citation type="submission" date="2020-07" db="EMBL/GenBank/DDBJ databases">
        <title>Metarhizium humberi genome.</title>
        <authorList>
            <person name="Lysoe E."/>
        </authorList>
    </citation>
    <scope>NUCLEOTIDE SEQUENCE [LARGE SCALE GENOMIC DNA]</scope>
    <source>
        <strain evidence="4 5">ESALQ1638</strain>
    </source>
</reference>
<dbReference type="SMART" id="SM00248">
    <property type="entry name" value="ANK"/>
    <property type="match status" value="9"/>
</dbReference>
<dbReference type="GO" id="GO:0000976">
    <property type="term" value="F:transcription cis-regulatory region binding"/>
    <property type="evidence" value="ECO:0007669"/>
    <property type="project" value="TreeGrafter"/>
</dbReference>
<name>A0A9P8S5H9_9HYPO</name>
<keyword evidence="5" id="KW-1185">Reference proteome</keyword>
<evidence type="ECO:0000256" key="1">
    <source>
        <dbReference type="ARBA" id="ARBA00022737"/>
    </source>
</evidence>
<dbReference type="InterPro" id="IPR050663">
    <property type="entry name" value="Ankyrin-SOCS_Box"/>
</dbReference>
<dbReference type="SUPFAM" id="SSF48403">
    <property type="entry name" value="Ankyrin repeat"/>
    <property type="match status" value="1"/>
</dbReference>
<evidence type="ECO:0000313" key="4">
    <source>
        <dbReference type="EMBL" id="KAH0594304.1"/>
    </source>
</evidence>
<sequence length="424" mass="45873">MAHDSSQTEGYAKLLHDAVRQGDVESVRKLVCEYKRPNEPFEGRLPLVTAVHHKSHDVIKVLLEHGADVKLKGSSETSPLGMAIHDKDPILLETLLGYCGSLAGYGGEPLISQALQARKEVMALMLIEHGADINKKRAVFDCSPLILACDGKSPRAAQKLIEMGADIEERSLSGMTPLMVASCCSDLATAKKLIDCHAELKAEKPAGGETALYYAVLYRHLDMTKLLVREGAQVNQPLAGGFTALSVAADNNSLEIARCLLDNGADVSRPRHGDLDCPSYVAAYADYRPTDALLTPLHLAAENGHAEMARLLLNHQACINTPSACGYTPLMLAAHNGHADTVAFLISRGADINAHAADGCRALSMAAWSYDRALRRELKVGKPSTARPLISRFGFKRDCEQPPCQYERVIALLAKAGYDSHMET</sequence>
<feature type="repeat" description="ANK" evidence="3">
    <location>
        <begin position="292"/>
        <end position="324"/>
    </location>
</feature>
<dbReference type="InterPro" id="IPR002110">
    <property type="entry name" value="Ankyrin_rpt"/>
</dbReference>
<evidence type="ECO:0000256" key="2">
    <source>
        <dbReference type="ARBA" id="ARBA00023043"/>
    </source>
</evidence>
<dbReference type="PANTHER" id="PTHR24193:SF121">
    <property type="entry name" value="ADA2A-CONTAINING COMPLEX COMPONENT 3, ISOFORM D"/>
    <property type="match status" value="1"/>
</dbReference>
<proteinExistence type="predicted"/>
<accession>A0A9P8S5H9</accession>
<dbReference type="InterPro" id="IPR036770">
    <property type="entry name" value="Ankyrin_rpt-contain_sf"/>
</dbReference>
<dbReference type="GO" id="GO:0045944">
    <property type="term" value="P:positive regulation of transcription by RNA polymerase II"/>
    <property type="evidence" value="ECO:0007669"/>
    <property type="project" value="TreeGrafter"/>
</dbReference>
<gene>
    <name evidence="4" type="ORF">MHUMG1_08143</name>
</gene>
<keyword evidence="2 3" id="KW-0040">ANK repeat</keyword>
<evidence type="ECO:0000313" key="5">
    <source>
        <dbReference type="Proteomes" id="UP000764110"/>
    </source>
</evidence>
<organism evidence="4 5">
    <name type="scientific">Metarhizium humberi</name>
    <dbReference type="NCBI Taxonomy" id="2596975"/>
    <lineage>
        <taxon>Eukaryota</taxon>
        <taxon>Fungi</taxon>
        <taxon>Dikarya</taxon>
        <taxon>Ascomycota</taxon>
        <taxon>Pezizomycotina</taxon>
        <taxon>Sordariomycetes</taxon>
        <taxon>Hypocreomycetidae</taxon>
        <taxon>Hypocreales</taxon>
        <taxon>Clavicipitaceae</taxon>
        <taxon>Metarhizium</taxon>
    </lineage>
</organism>
<dbReference type="PROSITE" id="PS50088">
    <property type="entry name" value="ANK_REPEAT"/>
    <property type="match status" value="5"/>
</dbReference>
<dbReference type="AlphaFoldDB" id="A0A9P8S5H9"/>
<feature type="repeat" description="ANK" evidence="3">
    <location>
        <begin position="207"/>
        <end position="235"/>
    </location>
</feature>
<dbReference type="EMBL" id="JACEFI010000017">
    <property type="protein sequence ID" value="KAH0594304.1"/>
    <property type="molecule type" value="Genomic_DNA"/>
</dbReference>
<dbReference type="PRINTS" id="PR01415">
    <property type="entry name" value="ANKYRIN"/>
</dbReference>
<dbReference type="GO" id="GO:0005634">
    <property type="term" value="C:nucleus"/>
    <property type="evidence" value="ECO:0007669"/>
    <property type="project" value="TreeGrafter"/>
</dbReference>